<keyword evidence="2" id="KW-1185">Reference proteome</keyword>
<evidence type="ECO:0000313" key="1">
    <source>
        <dbReference type="EMBL" id="MBD2702212.1"/>
    </source>
</evidence>
<sequence length="144" mass="15879">MVTPNTTLCPSARAEEGALLLGVVGPDQSVSLLKEPELLTTELTEAVTSIDAPERHFRFANRCVKSGCNQWREGRCGVIDLVMSFNKHLSEPTALPFCAIRSQCRWHQQVGPTACSICPFIITDSTQTNEERLNYIESNALAVE</sequence>
<protein>
    <recommendedName>
        <fullName evidence="3">Nitrogen fixation protein</fullName>
    </recommendedName>
</protein>
<reference evidence="1" key="1">
    <citation type="submission" date="2020-09" db="EMBL/GenBank/DDBJ databases">
        <authorList>
            <person name="Kim M.K."/>
        </authorList>
    </citation>
    <scope>NUCLEOTIDE SEQUENCE</scope>
    <source>
        <strain evidence="1">BT702</strain>
    </source>
</reference>
<comment type="caution">
    <text evidence="1">The sequence shown here is derived from an EMBL/GenBank/DDBJ whole genome shotgun (WGS) entry which is preliminary data.</text>
</comment>
<dbReference type="RefSeq" id="WP_190888062.1">
    <property type="nucleotide sequence ID" value="NZ_JACWZY010000013.1"/>
</dbReference>
<proteinExistence type="predicted"/>
<evidence type="ECO:0008006" key="3">
    <source>
        <dbReference type="Google" id="ProtNLM"/>
    </source>
</evidence>
<dbReference type="EMBL" id="JACWZY010000013">
    <property type="protein sequence ID" value="MBD2702212.1"/>
    <property type="molecule type" value="Genomic_DNA"/>
</dbReference>
<dbReference type="Proteomes" id="UP000598820">
    <property type="component" value="Unassembled WGS sequence"/>
</dbReference>
<evidence type="ECO:0000313" key="2">
    <source>
        <dbReference type="Proteomes" id="UP000598820"/>
    </source>
</evidence>
<accession>A0A926Y1F7</accession>
<gene>
    <name evidence="1" type="ORF">IC229_16285</name>
</gene>
<name>A0A926Y1F7_9BACT</name>
<dbReference type="AlphaFoldDB" id="A0A926Y1F7"/>
<organism evidence="1 2">
    <name type="scientific">Spirosoma profusum</name>
    <dbReference type="NCBI Taxonomy" id="2771354"/>
    <lineage>
        <taxon>Bacteria</taxon>
        <taxon>Pseudomonadati</taxon>
        <taxon>Bacteroidota</taxon>
        <taxon>Cytophagia</taxon>
        <taxon>Cytophagales</taxon>
        <taxon>Cytophagaceae</taxon>
        <taxon>Spirosoma</taxon>
    </lineage>
</organism>